<dbReference type="EMBL" id="NGLB01000001">
    <property type="protein sequence ID" value="OTO00369.1"/>
    <property type="molecule type" value="Genomic_DNA"/>
</dbReference>
<proteinExistence type="predicted"/>
<dbReference type="InterPro" id="IPR036527">
    <property type="entry name" value="SCP2_sterol-bd_dom_sf"/>
</dbReference>
<protein>
    <submittedName>
        <fullName evidence="2">Acetyltransferase</fullName>
    </submittedName>
</protein>
<dbReference type="InterPro" id="IPR051554">
    <property type="entry name" value="Acetyltransferase_Eis"/>
</dbReference>
<comment type="caution">
    <text evidence="2">The sequence shown here is derived from an EMBL/GenBank/DDBJ whole genome shotgun (WGS) entry which is preliminary data.</text>
</comment>
<dbReference type="SUPFAM" id="SSF55718">
    <property type="entry name" value="SCP-like"/>
    <property type="match status" value="1"/>
</dbReference>
<evidence type="ECO:0000259" key="1">
    <source>
        <dbReference type="PROSITE" id="PS51186"/>
    </source>
</evidence>
<dbReference type="InterPro" id="IPR025559">
    <property type="entry name" value="Eis_dom"/>
</dbReference>
<dbReference type="InterPro" id="IPR016181">
    <property type="entry name" value="Acyl_CoA_acyltransferase"/>
</dbReference>
<accession>A0A132P3D9</accession>
<evidence type="ECO:0000313" key="2">
    <source>
        <dbReference type="EMBL" id="KWX16825.1"/>
    </source>
</evidence>
<dbReference type="Gene3D" id="3.40.630.30">
    <property type="match status" value="2"/>
</dbReference>
<dbReference type="InterPro" id="IPR000182">
    <property type="entry name" value="GNAT_dom"/>
</dbReference>
<dbReference type="AlphaFoldDB" id="A0A132P3D9"/>
<organism evidence="2 4">
    <name type="scientific">Enterococcus faecium</name>
    <name type="common">Streptococcus faecium</name>
    <dbReference type="NCBI Taxonomy" id="1352"/>
    <lineage>
        <taxon>Bacteria</taxon>
        <taxon>Bacillati</taxon>
        <taxon>Bacillota</taxon>
        <taxon>Bacilli</taxon>
        <taxon>Lactobacillales</taxon>
        <taxon>Enterococcaceae</taxon>
        <taxon>Enterococcus</taxon>
    </lineage>
</organism>
<dbReference type="GO" id="GO:0030649">
    <property type="term" value="P:aminoglycoside antibiotic catabolic process"/>
    <property type="evidence" value="ECO:0007669"/>
    <property type="project" value="TreeGrafter"/>
</dbReference>
<sequence length="393" mass="46010">MTNKVRELGVSSIEEMFDLATYAFNGADTPERRERFRTLAENSWNYGFFDEEDRLTSQVMATPFPVNFYGQEYLMAGIGYVASYPEARGQGGINQIMEKILEDCRDRKVSLSYLAPFSYPFYRRYGYEQSFDKISYQLNSRDVPLIKKKSGKIKRMDFEDAKAAIRRIYEQMPENQRAGLKREDWWYTYKFKQKGNYQFALHFDDNEEATGYIVYQLATSSFIIAEWGFLDHDAFCSLVRFVSSHNGAFETFEYSCGYGGNDQNYLLENPFASVMITPYMMARIVDISLFLENYPFKKRQAAFALQIEEDHYAKWNEGIVEVTIENGKNHLSKVEQTKLPIVRGSIQHITQLLLGYRKVEELVFQERIQVTKEYEETLSSILPQQQPILNDYF</sequence>
<evidence type="ECO:0000313" key="4">
    <source>
        <dbReference type="Proteomes" id="UP000070452"/>
    </source>
</evidence>
<keyword evidence="2" id="KW-0808">Transferase</keyword>
<dbReference type="Proteomes" id="UP000070452">
    <property type="component" value="Unassembled WGS sequence"/>
</dbReference>
<dbReference type="InterPro" id="IPR041380">
    <property type="entry name" value="Acetyltransf_17"/>
</dbReference>
<dbReference type="GO" id="GO:0034069">
    <property type="term" value="F:aminoglycoside N-acetyltransferase activity"/>
    <property type="evidence" value="ECO:0007669"/>
    <property type="project" value="TreeGrafter"/>
</dbReference>
<dbReference type="RefSeq" id="WP_002297967.1">
    <property type="nucleotide sequence ID" value="NZ_AP019394.1"/>
</dbReference>
<dbReference type="PROSITE" id="PS51186">
    <property type="entry name" value="GNAT"/>
    <property type="match status" value="1"/>
</dbReference>
<dbReference type="Pfam" id="PF13527">
    <property type="entry name" value="Acetyltransf_9"/>
    <property type="match status" value="1"/>
</dbReference>
<evidence type="ECO:0000313" key="3">
    <source>
        <dbReference type="EMBL" id="OTO00369.1"/>
    </source>
</evidence>
<dbReference type="PANTHER" id="PTHR37817:SF1">
    <property type="entry name" value="N-ACETYLTRANSFERASE EIS"/>
    <property type="match status" value="1"/>
</dbReference>
<dbReference type="Gene3D" id="3.30.1050.10">
    <property type="entry name" value="SCP2 sterol-binding domain"/>
    <property type="match status" value="1"/>
</dbReference>
<dbReference type="Pfam" id="PF17668">
    <property type="entry name" value="Acetyltransf_17"/>
    <property type="match status" value="1"/>
</dbReference>
<reference evidence="2 4" key="1">
    <citation type="submission" date="2016-01" db="EMBL/GenBank/DDBJ databases">
        <title>Molecular Mechanisms for transfer of large genomic segments between Enterococcus faecium strains.</title>
        <authorList>
            <person name="Garcia-Solache M.A."/>
            <person name="Lebreton F."/>
            <person name="Mclaughlin R.E."/>
            <person name="Whiteaker J.D."/>
            <person name="Gilmore M.S."/>
            <person name="Rice L.B."/>
        </authorList>
    </citation>
    <scope>NUCLEOTIDE SEQUENCE [LARGE SCALE GENOMIC DNA]</scope>
    <source>
        <strain evidence="2 4">D344RRF x C68</strain>
    </source>
</reference>
<feature type="domain" description="N-acetyltransferase" evidence="1">
    <location>
        <begin position="3"/>
        <end position="150"/>
    </location>
</feature>
<dbReference type="PANTHER" id="PTHR37817">
    <property type="entry name" value="N-ACETYLTRANSFERASE EIS"/>
    <property type="match status" value="1"/>
</dbReference>
<dbReference type="EMBL" id="LRHK01000005">
    <property type="protein sequence ID" value="KWX16825.1"/>
    <property type="molecule type" value="Genomic_DNA"/>
</dbReference>
<dbReference type="Proteomes" id="UP000194737">
    <property type="component" value="Unassembled WGS sequence"/>
</dbReference>
<evidence type="ECO:0000313" key="5">
    <source>
        <dbReference type="Proteomes" id="UP000194737"/>
    </source>
</evidence>
<reference evidence="3 5" key="2">
    <citation type="submission" date="2017-05" db="EMBL/GenBank/DDBJ databases">
        <title>The Genome Sequence of Enterococcus faecium 6F2_DIV0138.</title>
        <authorList>
            <consortium name="The Broad Institute Genomics Platform"/>
            <consortium name="The Broad Institute Genomic Center for Infectious Diseases"/>
            <person name="Earl A."/>
            <person name="Manson A."/>
            <person name="Schwartman J."/>
            <person name="Gilmore M."/>
            <person name="Abouelleil A."/>
            <person name="Cao P."/>
            <person name="Chapman S."/>
            <person name="Cusick C."/>
            <person name="Shea T."/>
            <person name="Young S."/>
            <person name="Neafsey D."/>
            <person name="Nusbaum C."/>
            <person name="Birren B."/>
        </authorList>
    </citation>
    <scope>NUCLEOTIDE SEQUENCE [LARGE SCALE GENOMIC DNA]</scope>
    <source>
        <strain evidence="3 5">6F2_DIV0138</strain>
    </source>
</reference>
<name>A0A132P3D9_ENTFC</name>
<dbReference type="SUPFAM" id="SSF55729">
    <property type="entry name" value="Acyl-CoA N-acyltransferases (Nat)"/>
    <property type="match status" value="1"/>
</dbReference>
<gene>
    <name evidence="3" type="ORF">A5804_001878</name>
    <name evidence="2" type="ORF">AWT83_15135</name>
</gene>
<dbReference type="Pfam" id="PF13530">
    <property type="entry name" value="SCP2_2"/>
    <property type="match status" value="1"/>
</dbReference>